<dbReference type="EMBL" id="ML996101">
    <property type="protein sequence ID" value="KAF2740246.1"/>
    <property type="molecule type" value="Genomic_DNA"/>
</dbReference>
<protein>
    <submittedName>
        <fullName evidence="2">Repressor of RNA polymerase III transcription MAF1</fullName>
    </submittedName>
</protein>
<dbReference type="PANTHER" id="PTHR22504:SF0">
    <property type="entry name" value="REPRESSOR OF RNA POLYMERASE III TRANSCRIPTION MAF1 HOMOLOG"/>
    <property type="match status" value="1"/>
</dbReference>
<dbReference type="InterPro" id="IPR038564">
    <property type="entry name" value="Maf1_sf"/>
</dbReference>
<sequence length="364" mass="42203">MKYLDLSTLHELNVALNFETPDTAIIGGADVWITKAAGGDKKLYKRIENTLETRHNDLLTAFAALSDESKERFRDSLNLERITPFGTFHDPANRHKFAYFIATLNATHVDYDFANTCNTDEFEKVDMATFIREIDMRMYYLRPQFYSAGLPEGAMTPLGSPIWSPRSWKALDGELNLAQCECYVWKPEDDPHVEDGAIWTHHYFLYNKQHKRVCYFYLRGVSALSSSPPVAMSLMSRFKQAQYESNPNEASKKRAEYWLGSRAKRGLEYYGESDELDNMVIEHPEDVVDADEVGDYRETSVGLDFSSDDESDVEFLRERERSAIREREKDAQRERQWREKSRELSALREREASAVHPVVNRMEL</sequence>
<dbReference type="OrthoDB" id="277029at2759"/>
<dbReference type="Gene3D" id="3.40.1000.50">
    <property type="entry name" value="Repressor of RNA polymerase III transcription Maf1"/>
    <property type="match status" value="1"/>
</dbReference>
<dbReference type="PANTHER" id="PTHR22504">
    <property type="entry name" value="REPRESSOR OF RNA POLYMERASE III TRANSCRIPTION MAF1"/>
    <property type="match status" value="1"/>
</dbReference>
<feature type="compositionally biased region" description="Basic and acidic residues" evidence="1">
    <location>
        <begin position="322"/>
        <end position="353"/>
    </location>
</feature>
<evidence type="ECO:0000313" key="3">
    <source>
        <dbReference type="Proteomes" id="UP000799444"/>
    </source>
</evidence>
<dbReference type="GO" id="GO:0000994">
    <property type="term" value="F:RNA polymerase III core binding"/>
    <property type="evidence" value="ECO:0007669"/>
    <property type="project" value="TreeGrafter"/>
</dbReference>
<evidence type="ECO:0000256" key="1">
    <source>
        <dbReference type="SAM" id="MobiDB-lite"/>
    </source>
</evidence>
<name>A0A9P4RB52_9PLEO</name>
<feature type="region of interest" description="Disordered" evidence="1">
    <location>
        <begin position="322"/>
        <end position="364"/>
    </location>
</feature>
<dbReference type="GO" id="GO:0005634">
    <property type="term" value="C:nucleus"/>
    <property type="evidence" value="ECO:0007669"/>
    <property type="project" value="TreeGrafter"/>
</dbReference>
<evidence type="ECO:0000313" key="2">
    <source>
        <dbReference type="EMBL" id="KAF2740246.1"/>
    </source>
</evidence>
<dbReference type="InterPro" id="IPR015257">
    <property type="entry name" value="Maf1"/>
</dbReference>
<dbReference type="Pfam" id="PF09174">
    <property type="entry name" value="Maf1"/>
    <property type="match status" value="1"/>
</dbReference>
<comment type="caution">
    <text evidence="2">The sequence shown here is derived from an EMBL/GenBank/DDBJ whole genome shotgun (WGS) entry which is preliminary data.</text>
</comment>
<dbReference type="GO" id="GO:0016480">
    <property type="term" value="P:negative regulation of transcription by RNA polymerase III"/>
    <property type="evidence" value="ECO:0007669"/>
    <property type="project" value="InterPro"/>
</dbReference>
<dbReference type="Proteomes" id="UP000799444">
    <property type="component" value="Unassembled WGS sequence"/>
</dbReference>
<gene>
    <name evidence="2" type="ORF">EJ04DRAFT_238767</name>
</gene>
<organism evidence="2 3">
    <name type="scientific">Polyplosphaeria fusca</name>
    <dbReference type="NCBI Taxonomy" id="682080"/>
    <lineage>
        <taxon>Eukaryota</taxon>
        <taxon>Fungi</taxon>
        <taxon>Dikarya</taxon>
        <taxon>Ascomycota</taxon>
        <taxon>Pezizomycotina</taxon>
        <taxon>Dothideomycetes</taxon>
        <taxon>Pleosporomycetidae</taxon>
        <taxon>Pleosporales</taxon>
        <taxon>Tetraplosphaeriaceae</taxon>
        <taxon>Polyplosphaeria</taxon>
    </lineage>
</organism>
<accession>A0A9P4RB52</accession>
<reference evidence="2" key="1">
    <citation type="journal article" date="2020" name="Stud. Mycol.">
        <title>101 Dothideomycetes genomes: a test case for predicting lifestyles and emergence of pathogens.</title>
        <authorList>
            <person name="Haridas S."/>
            <person name="Albert R."/>
            <person name="Binder M."/>
            <person name="Bloem J."/>
            <person name="Labutti K."/>
            <person name="Salamov A."/>
            <person name="Andreopoulos B."/>
            <person name="Baker S."/>
            <person name="Barry K."/>
            <person name="Bills G."/>
            <person name="Bluhm B."/>
            <person name="Cannon C."/>
            <person name="Castanera R."/>
            <person name="Culley D."/>
            <person name="Daum C."/>
            <person name="Ezra D."/>
            <person name="Gonzalez J."/>
            <person name="Henrissat B."/>
            <person name="Kuo A."/>
            <person name="Liang C."/>
            <person name="Lipzen A."/>
            <person name="Lutzoni F."/>
            <person name="Magnuson J."/>
            <person name="Mondo S."/>
            <person name="Nolan M."/>
            <person name="Ohm R."/>
            <person name="Pangilinan J."/>
            <person name="Park H.-J."/>
            <person name="Ramirez L."/>
            <person name="Alfaro M."/>
            <person name="Sun H."/>
            <person name="Tritt A."/>
            <person name="Yoshinaga Y."/>
            <person name="Zwiers L.-H."/>
            <person name="Turgeon B."/>
            <person name="Goodwin S."/>
            <person name="Spatafora J."/>
            <person name="Crous P."/>
            <person name="Grigoriev I."/>
        </authorList>
    </citation>
    <scope>NUCLEOTIDE SEQUENCE</scope>
    <source>
        <strain evidence="2">CBS 125425</strain>
    </source>
</reference>
<keyword evidence="3" id="KW-1185">Reference proteome</keyword>
<proteinExistence type="predicted"/>
<dbReference type="AlphaFoldDB" id="A0A9P4RB52"/>